<evidence type="ECO:0000313" key="1">
    <source>
        <dbReference type="EMBL" id="KAJ9112510.1"/>
    </source>
</evidence>
<accession>A0ACC2WLA4</accession>
<reference evidence="1" key="1">
    <citation type="submission" date="2023-04" db="EMBL/GenBank/DDBJ databases">
        <title>Draft Genome sequencing of Naganishia species isolated from polar environments using Oxford Nanopore Technology.</title>
        <authorList>
            <person name="Leo P."/>
            <person name="Venkateswaran K."/>
        </authorList>
    </citation>
    <scope>NUCLEOTIDE SEQUENCE</scope>
    <source>
        <strain evidence="1">MNA-CCFEE 5425</strain>
    </source>
</reference>
<comment type="caution">
    <text evidence="1">The sequence shown here is derived from an EMBL/GenBank/DDBJ whole genome shotgun (WGS) entry which is preliminary data.</text>
</comment>
<dbReference type="EMBL" id="JASBWU010000025">
    <property type="protein sequence ID" value="KAJ9112510.1"/>
    <property type="molecule type" value="Genomic_DNA"/>
</dbReference>
<sequence>MSLEKQCNGTAFIPHNQRKDTAVIMGKLTQYYFPNRTGDLPPPLEAWTGFHAQTGGLQAIGNAKPSNPLDPGDPPGTPDGVLNRGPLDRDAFTKQVGEARMLIGIGMPAISPSPYLAFYNRHDVQSLYAAVRKARANPIDPFIPDEMRYANVARLTLQAVNRDYRALAREIQRERRHVYGEDAVDAVIPDHVRETLFSRGWGMRMMRDGTVGKTL</sequence>
<proteinExistence type="predicted"/>
<evidence type="ECO:0000313" key="2">
    <source>
        <dbReference type="Proteomes" id="UP001243375"/>
    </source>
</evidence>
<gene>
    <name evidence="1" type="ORF">QFC22_006259</name>
</gene>
<protein>
    <submittedName>
        <fullName evidence="1">Uncharacterized protein</fullName>
    </submittedName>
</protein>
<keyword evidence="2" id="KW-1185">Reference proteome</keyword>
<name>A0ACC2WLA4_9TREE</name>
<dbReference type="Proteomes" id="UP001243375">
    <property type="component" value="Unassembled WGS sequence"/>
</dbReference>
<organism evidence="1 2">
    <name type="scientific">Naganishia vaughanmartiniae</name>
    <dbReference type="NCBI Taxonomy" id="1424756"/>
    <lineage>
        <taxon>Eukaryota</taxon>
        <taxon>Fungi</taxon>
        <taxon>Dikarya</taxon>
        <taxon>Basidiomycota</taxon>
        <taxon>Agaricomycotina</taxon>
        <taxon>Tremellomycetes</taxon>
        <taxon>Filobasidiales</taxon>
        <taxon>Filobasidiaceae</taxon>
        <taxon>Naganishia</taxon>
    </lineage>
</organism>